<comment type="caution">
    <text evidence="1">The sequence shown here is derived from an EMBL/GenBank/DDBJ whole genome shotgun (WGS) entry which is preliminary data.</text>
</comment>
<accession>A0A6B3NCQ5</accession>
<gene>
    <name evidence="1" type="ORF">F6J89_17385</name>
</gene>
<proteinExistence type="predicted"/>
<organism evidence="1">
    <name type="scientific">Symploca sp. SIO1C4</name>
    <dbReference type="NCBI Taxonomy" id="2607765"/>
    <lineage>
        <taxon>Bacteria</taxon>
        <taxon>Bacillati</taxon>
        <taxon>Cyanobacteriota</taxon>
        <taxon>Cyanophyceae</taxon>
        <taxon>Coleofasciculales</taxon>
        <taxon>Coleofasciculaceae</taxon>
        <taxon>Symploca</taxon>
    </lineage>
</organism>
<dbReference type="AlphaFoldDB" id="A0A6B3NCQ5"/>
<evidence type="ECO:0000313" key="1">
    <source>
        <dbReference type="EMBL" id="NER29343.1"/>
    </source>
</evidence>
<name>A0A6B3NCQ5_9CYAN</name>
<dbReference type="EMBL" id="JAAHFQ010000352">
    <property type="protein sequence ID" value="NER29343.1"/>
    <property type="molecule type" value="Genomic_DNA"/>
</dbReference>
<protein>
    <submittedName>
        <fullName evidence="1">Uncharacterized protein</fullName>
    </submittedName>
</protein>
<sequence length="282" mass="31665">MIRARLTFYSLTLTGIATLIGAFANPLQKLEVWTQTEHGTFGIAYNKKFLLRQSDRDFPLGFDREKAVKVAQIYLDSKESKIALCITALFSSSAALLIGGKLVAKCDLDGEVGRINQLSREELKLRQVKHDAALAAKSQELLHRYEVEEFLTEFGNPSGEDAEVEERLASDPFTKCLFLIQDGLSESEAVAQVWECAKDTPKHAEQLKRYLAWLGEDENLLESSQVDFREEFPEAMDSSTRKAIYKALGEGISEDEIVREVLGCCASKESLGREYLKHLKGY</sequence>
<reference evidence="1" key="1">
    <citation type="submission" date="2019-11" db="EMBL/GenBank/DDBJ databases">
        <title>Genomic insights into an expanded diversity of filamentous marine cyanobacteria reveals the extraordinary biosynthetic potential of Moorea and Okeania.</title>
        <authorList>
            <person name="Ferreira Leao T."/>
            <person name="Wang M."/>
            <person name="Moss N."/>
            <person name="Da Silva R."/>
            <person name="Sanders J."/>
            <person name="Nurk S."/>
            <person name="Gurevich A."/>
            <person name="Humphrey G."/>
            <person name="Reher R."/>
            <person name="Zhu Q."/>
            <person name="Belda-Ferre P."/>
            <person name="Glukhov E."/>
            <person name="Rex R."/>
            <person name="Dorrestein P.C."/>
            <person name="Knight R."/>
            <person name="Pevzner P."/>
            <person name="Gerwick W.H."/>
            <person name="Gerwick L."/>
        </authorList>
    </citation>
    <scope>NUCLEOTIDE SEQUENCE</scope>
    <source>
        <strain evidence="1">SIO1C4</strain>
    </source>
</reference>